<evidence type="ECO:0000256" key="2">
    <source>
        <dbReference type="ARBA" id="ARBA00010790"/>
    </source>
</evidence>
<accession>A0A8H8NQA5</accession>
<dbReference type="RefSeq" id="XP_043177582.1">
    <property type="nucleotide sequence ID" value="XM_043325163.1"/>
</dbReference>
<evidence type="ECO:0000313" key="8">
    <source>
        <dbReference type="EMBL" id="QRW17345.1"/>
    </source>
</evidence>
<dbReference type="PANTHER" id="PTHR11552">
    <property type="entry name" value="GLUCOSE-METHANOL-CHOLINE GMC OXIDOREDUCTASE"/>
    <property type="match status" value="1"/>
</dbReference>
<evidence type="ECO:0000256" key="3">
    <source>
        <dbReference type="ARBA" id="ARBA00022630"/>
    </source>
</evidence>
<keyword evidence="6" id="KW-0560">Oxidoreductase</keyword>
<dbReference type="InterPro" id="IPR036188">
    <property type="entry name" value="FAD/NAD-bd_sf"/>
</dbReference>
<evidence type="ECO:0000256" key="1">
    <source>
        <dbReference type="ARBA" id="ARBA00001974"/>
    </source>
</evidence>
<keyword evidence="5" id="KW-0274">FAD</keyword>
<dbReference type="GO" id="GO:0050660">
    <property type="term" value="F:flavin adenine dinucleotide binding"/>
    <property type="evidence" value="ECO:0007669"/>
    <property type="project" value="InterPro"/>
</dbReference>
<protein>
    <submittedName>
        <fullName evidence="8">GMC oxidoreductase</fullName>
    </submittedName>
</protein>
<dbReference type="AlphaFoldDB" id="A0A8H8NQA5"/>
<comment type="cofactor">
    <cofactor evidence="1">
        <name>FAD</name>
        <dbReference type="ChEBI" id="CHEBI:57692"/>
    </cofactor>
</comment>
<dbReference type="EMBL" id="CP059659">
    <property type="protein sequence ID" value="QRW17345.1"/>
    <property type="molecule type" value="Genomic_DNA"/>
</dbReference>
<organism evidence="8 9">
    <name type="scientific">Rhizoctonia solani</name>
    <dbReference type="NCBI Taxonomy" id="456999"/>
    <lineage>
        <taxon>Eukaryota</taxon>
        <taxon>Fungi</taxon>
        <taxon>Dikarya</taxon>
        <taxon>Basidiomycota</taxon>
        <taxon>Agaricomycotina</taxon>
        <taxon>Agaricomycetes</taxon>
        <taxon>Cantharellales</taxon>
        <taxon>Ceratobasidiaceae</taxon>
        <taxon>Rhizoctonia</taxon>
    </lineage>
</organism>
<keyword evidence="3" id="KW-0285">Flavoprotein</keyword>
<name>A0A8H8NQA5_9AGAM</name>
<dbReference type="Proteomes" id="UP000650533">
    <property type="component" value="Chromosome 2"/>
</dbReference>
<sequence length="428" mass="46975">MPRENDPVTQRLAIATCVGEAMVYQLMKSTESPSRCPRQTEHGQSDPIWCLDSATLLDIACVFLRFPPLALATSTSMKICNALAFLKWAAIRSHEHLQICRAQIQPCRCHGKGVFFHFKSESLTAEAGKEVVLSAALELSGAGNSKVLQKHKITPKADLLGAGENCQDCVSASTAYEVKKASKVRYGKACDRPLTASHSLILHIGLYFLASSARIVHMHKWLWEDVRKEIHMVLPNEQYRIEELLLRKKMSNVEMLPHPGKYTVRDFPKSLADRVVQQSRITDCHAQHLNTADSLSPPAMDANYLSKQVDRSILVELVKFADKLAMAEPLATILVARQGPSPDSESDKVIAKRAKGNNQTLHHPIGTAVMASGSLGGVVDEMPKAYGTSSLRVMKASVIPVRLAVQLHYAVYGTAERATDAIKSGSGF</sequence>
<feature type="domain" description="Glucose-methanol-choline oxidoreductase C-terminal" evidence="7">
    <location>
        <begin position="288"/>
        <end position="415"/>
    </location>
</feature>
<dbReference type="Pfam" id="PF05199">
    <property type="entry name" value="GMC_oxred_C"/>
    <property type="match status" value="1"/>
</dbReference>
<dbReference type="PANTHER" id="PTHR11552:SF201">
    <property type="entry name" value="GLUCOSE-METHANOL-CHOLINE OXIDOREDUCTASE N-TERMINAL DOMAIN-CONTAINING PROTEIN"/>
    <property type="match status" value="1"/>
</dbReference>
<dbReference type="SUPFAM" id="SSF51905">
    <property type="entry name" value="FAD/NAD(P)-binding domain"/>
    <property type="match status" value="1"/>
</dbReference>
<evidence type="ECO:0000313" key="9">
    <source>
        <dbReference type="Proteomes" id="UP000650533"/>
    </source>
</evidence>
<evidence type="ECO:0000259" key="7">
    <source>
        <dbReference type="Pfam" id="PF05199"/>
    </source>
</evidence>
<comment type="similarity">
    <text evidence="2">Belongs to the GMC oxidoreductase family.</text>
</comment>
<dbReference type="GeneID" id="67027626"/>
<evidence type="ECO:0000256" key="4">
    <source>
        <dbReference type="ARBA" id="ARBA00022729"/>
    </source>
</evidence>
<dbReference type="KEGG" id="rsx:RhiXN_05347"/>
<reference evidence="8" key="1">
    <citation type="submission" date="2020-05" db="EMBL/GenBank/DDBJ databases">
        <title>Evolutionary and genomic comparisons of hybrid uninucleate and nonhybrid Rhizoctonia fungi.</title>
        <authorList>
            <person name="Li C."/>
            <person name="Chen X."/>
        </authorList>
    </citation>
    <scope>NUCLEOTIDE SEQUENCE</scope>
    <source>
        <strain evidence="8">AG-1 IA</strain>
    </source>
</reference>
<dbReference type="InterPro" id="IPR012132">
    <property type="entry name" value="GMC_OxRdtase"/>
</dbReference>
<dbReference type="InterPro" id="IPR007867">
    <property type="entry name" value="GMC_OxRtase_C"/>
</dbReference>
<evidence type="ECO:0000256" key="6">
    <source>
        <dbReference type="ARBA" id="ARBA00023002"/>
    </source>
</evidence>
<keyword evidence="4" id="KW-0732">Signal</keyword>
<gene>
    <name evidence="8" type="ORF">RhiXN_05347</name>
</gene>
<dbReference type="Gene3D" id="3.50.50.60">
    <property type="entry name" value="FAD/NAD(P)-binding domain"/>
    <property type="match status" value="1"/>
</dbReference>
<evidence type="ECO:0000256" key="5">
    <source>
        <dbReference type="ARBA" id="ARBA00022827"/>
    </source>
</evidence>
<dbReference type="GO" id="GO:0016614">
    <property type="term" value="F:oxidoreductase activity, acting on CH-OH group of donors"/>
    <property type="evidence" value="ECO:0007669"/>
    <property type="project" value="InterPro"/>
</dbReference>
<proteinExistence type="inferred from homology"/>
<dbReference type="Gene3D" id="3.30.560.10">
    <property type="entry name" value="Glucose Oxidase, domain 3"/>
    <property type="match status" value="1"/>
</dbReference>
<dbReference type="SUPFAM" id="SSF54373">
    <property type="entry name" value="FAD-linked reductases, C-terminal domain"/>
    <property type="match status" value="1"/>
</dbReference>